<evidence type="ECO:0000313" key="2">
    <source>
        <dbReference type="Proteomes" id="UP000480151"/>
    </source>
</evidence>
<dbReference type="Gene3D" id="3.20.20.140">
    <property type="entry name" value="Metal-dependent hydrolases"/>
    <property type="match status" value="1"/>
</dbReference>
<dbReference type="RefSeq" id="WP_165093557.1">
    <property type="nucleotide sequence ID" value="NZ_JAAKGU010000001.1"/>
</dbReference>
<dbReference type="SUPFAM" id="SSF51556">
    <property type="entry name" value="Metallo-dependent hydrolases"/>
    <property type="match status" value="1"/>
</dbReference>
<comment type="caution">
    <text evidence="1">The sequence shown here is derived from an EMBL/GenBank/DDBJ whole genome shotgun (WGS) entry which is preliminary data.</text>
</comment>
<dbReference type="GO" id="GO:0070573">
    <property type="term" value="F:metallodipeptidase activity"/>
    <property type="evidence" value="ECO:0007669"/>
    <property type="project" value="InterPro"/>
</dbReference>
<dbReference type="PROSITE" id="PS51365">
    <property type="entry name" value="RENAL_DIPEPTIDASE_2"/>
    <property type="match status" value="1"/>
</dbReference>
<dbReference type="PANTHER" id="PTHR10443:SF12">
    <property type="entry name" value="DIPEPTIDASE"/>
    <property type="match status" value="1"/>
</dbReference>
<name>A0A6M1PCY3_9BACL</name>
<dbReference type="Proteomes" id="UP000480151">
    <property type="component" value="Unassembled WGS sequence"/>
</dbReference>
<dbReference type="EMBL" id="JAAKGU010000001">
    <property type="protein sequence ID" value="NGM81069.1"/>
    <property type="molecule type" value="Genomic_DNA"/>
</dbReference>
<dbReference type="PANTHER" id="PTHR10443">
    <property type="entry name" value="MICROSOMAL DIPEPTIDASE"/>
    <property type="match status" value="1"/>
</dbReference>
<keyword evidence="2" id="KW-1185">Reference proteome</keyword>
<proteinExistence type="predicted"/>
<gene>
    <name evidence="1" type="ORF">G5B47_01445</name>
</gene>
<reference evidence="1 2" key="1">
    <citation type="submission" date="2020-02" db="EMBL/GenBank/DDBJ databases">
        <authorList>
            <person name="Gao J."/>
            <person name="Sun J."/>
        </authorList>
    </citation>
    <scope>NUCLEOTIDE SEQUENCE [LARGE SCALE GENOMIC DNA]</scope>
    <source>
        <strain evidence="1 2">7124</strain>
    </source>
</reference>
<dbReference type="CDD" id="cd01301">
    <property type="entry name" value="rDP_like"/>
    <property type="match status" value="1"/>
</dbReference>
<dbReference type="Pfam" id="PF01244">
    <property type="entry name" value="Peptidase_M19"/>
    <property type="match status" value="1"/>
</dbReference>
<dbReference type="InterPro" id="IPR032466">
    <property type="entry name" value="Metal_Hydrolase"/>
</dbReference>
<protein>
    <submittedName>
        <fullName evidence="1">Membrane dipeptidase</fullName>
    </submittedName>
</protein>
<sequence>MISEERQHQGQSNFPVADFHCDALSKMAEEPAIRFEDDPRLDVTAERLLAGGVRLQCFAIYLSEKWGKPRFEQVLSQIEKFRGKVAGKGGLRPLRWREEAAELANRPSNGPGWGMLSLEGADGLEGNLFYAELIFELGVRFLGLTWNYANWAVDGVLEKRNAGFTEKGRELVKWCNETGMLLDVSHLSESGFWELAELSKRPFIASHSNARSIFAHPRNLTDDQIRAIIGMDGRMGLTFVPYFVTDRKEVVPEDLLRHIEHVCELGGEKHLMFGSDFDGIDSWIKGLGHPGHYPAFAELLLRHYSEESVKGWLYGNAVSYLTSNLPCEPGVK</sequence>
<dbReference type="GO" id="GO:0006508">
    <property type="term" value="P:proteolysis"/>
    <property type="evidence" value="ECO:0007669"/>
    <property type="project" value="InterPro"/>
</dbReference>
<accession>A0A6M1PCY3</accession>
<dbReference type="AlphaFoldDB" id="A0A6M1PCY3"/>
<organism evidence="1 2">
    <name type="scientific">Paenibacillus apii</name>
    <dbReference type="NCBI Taxonomy" id="1850370"/>
    <lineage>
        <taxon>Bacteria</taxon>
        <taxon>Bacillati</taxon>
        <taxon>Bacillota</taxon>
        <taxon>Bacilli</taxon>
        <taxon>Bacillales</taxon>
        <taxon>Paenibacillaceae</taxon>
        <taxon>Paenibacillus</taxon>
    </lineage>
</organism>
<dbReference type="InterPro" id="IPR008257">
    <property type="entry name" value="Pept_M19"/>
</dbReference>
<evidence type="ECO:0000313" key="1">
    <source>
        <dbReference type="EMBL" id="NGM81069.1"/>
    </source>
</evidence>